<keyword evidence="4" id="KW-0498">Mitosis</keyword>
<comment type="caution">
    <text evidence="11">The sequence shown here is derived from an EMBL/GenBank/DDBJ whole genome shotgun (WGS) entry which is preliminary data.</text>
</comment>
<dbReference type="InterPro" id="IPR036277">
    <property type="entry name" value="SMC_hinge_sf"/>
</dbReference>
<feature type="coiled-coil region" evidence="9">
    <location>
        <begin position="741"/>
        <end position="822"/>
    </location>
</feature>
<dbReference type="Pfam" id="PF02463">
    <property type="entry name" value="SMC_N"/>
    <property type="match status" value="1"/>
</dbReference>
<feature type="coiled-coil region" evidence="9">
    <location>
        <begin position="875"/>
        <end position="912"/>
    </location>
</feature>
<dbReference type="GO" id="GO:0051301">
    <property type="term" value="P:cell division"/>
    <property type="evidence" value="ECO:0007669"/>
    <property type="project" value="UniProtKB-KW"/>
</dbReference>
<dbReference type="InterPro" id="IPR041741">
    <property type="entry name" value="SMC3_ABC_euk"/>
</dbReference>
<dbReference type="FunFam" id="3.40.50.300:FF:000370">
    <property type="entry name" value="Structural maintenance of chromosomes 3"/>
    <property type="match status" value="1"/>
</dbReference>
<dbReference type="PANTHER" id="PTHR43977">
    <property type="entry name" value="STRUCTURAL MAINTENANCE OF CHROMOSOMES PROTEIN 3"/>
    <property type="match status" value="1"/>
</dbReference>
<dbReference type="STRING" id="101127.A0A1X2GC17"/>
<evidence type="ECO:0000313" key="11">
    <source>
        <dbReference type="EMBL" id="ORX50243.1"/>
    </source>
</evidence>
<feature type="coiled-coil region" evidence="9">
    <location>
        <begin position="476"/>
        <end position="503"/>
    </location>
</feature>
<evidence type="ECO:0000259" key="10">
    <source>
        <dbReference type="SMART" id="SM00968"/>
    </source>
</evidence>
<sequence length="1192" mass="136511">MYIKQIAIQGFKSYKDQTAFDPLSPKHNVIVGRNGSGKSNFFSAIRFVFGDTYNNLTKEQRQSLLHESVGGATISGFVELILDNSDRRLPVEHDEVKIRRTIGLSLDEYSLDGKISTKSDMKSLFESAGLSSANPYFIVPQGRINALTTAKDKDRLELLKQIAGTSLYEEKREESIQLMQQNEIKRTKIRSVLTFIEERLQQLEQEKDQLTQFQDLDSDRRSLEYTIYAREQTDTNAKLEELEELRNRDLYALESVRTELTDNESSLTALATTQEDILTSIDTVESEKSMLLNEMDDLMSRRTQLELDIKDYEDMQVSAIQYKEKIKVALNHLDNEIEHKEHLLADLTPRNDTMQSSEKELNQRLDAVKIDLESLYAKEARLNRVTSKQERDQWLQKQINDSNALRKHLEEQIQSCTEEKHQAEQGVQGAAQRIQLIREKQAKFQQDKTDAMAREVELSNRRDTLMEERKSLWREDAGLSEKITKHKNELRRAEHQLNSSMNKNTAAGLALVQRLVKEHDWQGVYGPLYQLMDVDDRFLTAVEVAAGASLFHVVVDTDETATKLMEAMAAEKSGRVTFVPLNRVKSAIMEYPSASDAIPLIQKLHFDQTYQNAFQQIFARTLVCPNLDIAAKYAKGQGFSVVTLDGDRVDGRGAFTGGYVRLQSTRLEAAKAIKNHGQGFREGQERSKAIQIQVEQLNQQLNQVLSDIVLLGKQKKKTMGDIDTVELNALINRQSQFRTMLQDNEKTLAQAQSSFAQVERQLSNYQAELQSELTQSLSEQEQTAVRQYQATISTLRAELSQLSESKSEVEQQMREIKTLLEQELLPKRNEWLNKQYRLTSDTSVEEFNQQTRELKSIVRRLGRASKLLTEMDQTIDTSNDKHQRMTAEVEELKSLQETLEAKIGKMEKHIERYLYRRSLYLQKKDECSANIRDLGVLPNDAFEKFINLSVDKLLRRLHRANEALQKYTCINKKAFDQYDRFMKLQEQLSTRRSDLDKTSDEIAQLLGNLDRRKNDAIERTFAQVSANFTSVFSKLIPEGHAELVIKKTASAEEDGMEVDERPTPSVKRYSGVAIKASFHQQTDQVQMMQQLSGGQKSLVALALIFAIQQCDPAPFYLFDEIDANLDTQHRAAVADMIHALSNDAQFITTTFRPELLSLADKFYGVTFQNKVSRIHAISKEDAFGFVQEEQPQ</sequence>
<dbReference type="EMBL" id="MCGT01000024">
    <property type="protein sequence ID" value="ORX50243.1"/>
    <property type="molecule type" value="Genomic_DNA"/>
</dbReference>
<organism evidence="11 12">
    <name type="scientific">Hesseltinella vesiculosa</name>
    <dbReference type="NCBI Taxonomy" id="101127"/>
    <lineage>
        <taxon>Eukaryota</taxon>
        <taxon>Fungi</taxon>
        <taxon>Fungi incertae sedis</taxon>
        <taxon>Mucoromycota</taxon>
        <taxon>Mucoromycotina</taxon>
        <taxon>Mucoromycetes</taxon>
        <taxon>Mucorales</taxon>
        <taxon>Cunninghamellaceae</taxon>
        <taxon>Hesseltinella</taxon>
    </lineage>
</organism>
<dbReference type="GO" id="GO:0016887">
    <property type="term" value="F:ATP hydrolysis activity"/>
    <property type="evidence" value="ECO:0007669"/>
    <property type="project" value="InterPro"/>
</dbReference>
<keyword evidence="12" id="KW-1185">Reference proteome</keyword>
<accession>A0A1X2GC17</accession>
<keyword evidence="5 9" id="KW-0175">Coiled coil</keyword>
<dbReference type="Gene3D" id="3.30.70.1620">
    <property type="match status" value="1"/>
</dbReference>
<evidence type="ECO:0000256" key="2">
    <source>
        <dbReference type="ARBA" id="ARBA00005917"/>
    </source>
</evidence>
<dbReference type="Gene3D" id="1.20.1060.20">
    <property type="match status" value="1"/>
</dbReference>
<feature type="coiled-coil region" evidence="9">
    <location>
        <begin position="680"/>
        <end position="707"/>
    </location>
</feature>
<evidence type="ECO:0000256" key="9">
    <source>
        <dbReference type="SAM" id="Coils"/>
    </source>
</evidence>
<evidence type="ECO:0000256" key="8">
    <source>
        <dbReference type="PIRNR" id="PIRNR005719"/>
    </source>
</evidence>
<keyword evidence="6 8" id="KW-0539">Nucleus</keyword>
<dbReference type="GO" id="GO:0005634">
    <property type="term" value="C:nucleus"/>
    <property type="evidence" value="ECO:0007669"/>
    <property type="project" value="UniProtKB-SubCell"/>
</dbReference>
<comment type="subcellular location">
    <subcellularLocation>
        <location evidence="1 8">Nucleus</location>
    </subcellularLocation>
</comment>
<comment type="similarity">
    <text evidence="2">Belongs to the SMC family. SMC3 subfamily.</text>
</comment>
<dbReference type="InterPro" id="IPR024704">
    <property type="entry name" value="SMC"/>
</dbReference>
<dbReference type="GO" id="GO:0051276">
    <property type="term" value="P:chromosome organization"/>
    <property type="evidence" value="ECO:0007669"/>
    <property type="project" value="InterPro"/>
</dbReference>
<dbReference type="InterPro" id="IPR003395">
    <property type="entry name" value="RecF/RecN/SMC_N"/>
</dbReference>
<gene>
    <name evidence="11" type="ORF">DM01DRAFT_1325279</name>
</gene>
<dbReference type="Proteomes" id="UP000242146">
    <property type="component" value="Unassembled WGS sequence"/>
</dbReference>
<dbReference type="SUPFAM" id="SSF52540">
    <property type="entry name" value="P-loop containing nucleoside triphosphate hydrolases"/>
    <property type="match status" value="2"/>
</dbReference>
<feature type="coiled-coil region" evidence="9">
    <location>
        <begin position="186"/>
        <end position="248"/>
    </location>
</feature>
<dbReference type="AlphaFoldDB" id="A0A1X2GC17"/>
<name>A0A1X2GC17_9FUNG</name>
<reference evidence="11 12" key="1">
    <citation type="submission" date="2016-07" db="EMBL/GenBank/DDBJ databases">
        <title>Pervasive Adenine N6-methylation of Active Genes in Fungi.</title>
        <authorList>
            <consortium name="DOE Joint Genome Institute"/>
            <person name="Mondo S.J."/>
            <person name="Dannebaum R.O."/>
            <person name="Kuo R.C."/>
            <person name="Labutti K."/>
            <person name="Haridas S."/>
            <person name="Kuo A."/>
            <person name="Salamov A."/>
            <person name="Ahrendt S.R."/>
            <person name="Lipzen A."/>
            <person name="Sullivan W."/>
            <person name="Andreopoulos W.B."/>
            <person name="Clum A."/>
            <person name="Lindquist E."/>
            <person name="Daum C."/>
            <person name="Ramamoorthy G.K."/>
            <person name="Gryganskyi A."/>
            <person name="Culley D."/>
            <person name="Magnuson J.K."/>
            <person name="James T.Y."/>
            <person name="O'Malley M.A."/>
            <person name="Stajich J.E."/>
            <person name="Spatafora J.W."/>
            <person name="Visel A."/>
            <person name="Grigoriev I.V."/>
        </authorList>
    </citation>
    <scope>NUCLEOTIDE SEQUENCE [LARGE SCALE GENOMIC DNA]</scope>
    <source>
        <strain evidence="11 12">NRRL 3301</strain>
    </source>
</reference>
<proteinExistence type="inferred from homology"/>
<evidence type="ECO:0000256" key="5">
    <source>
        <dbReference type="ARBA" id="ARBA00023054"/>
    </source>
</evidence>
<dbReference type="Gene3D" id="3.40.50.300">
    <property type="entry name" value="P-loop containing nucleotide triphosphate hydrolases"/>
    <property type="match status" value="2"/>
</dbReference>
<dbReference type="GO" id="GO:0005524">
    <property type="term" value="F:ATP binding"/>
    <property type="evidence" value="ECO:0007669"/>
    <property type="project" value="InterPro"/>
</dbReference>
<dbReference type="PIRSF" id="PIRSF005719">
    <property type="entry name" value="SMC"/>
    <property type="match status" value="1"/>
</dbReference>
<feature type="coiled-coil region" evidence="9">
    <location>
        <begin position="281"/>
        <end position="315"/>
    </location>
</feature>
<keyword evidence="7" id="KW-0131">Cell cycle</keyword>
<dbReference type="FunFam" id="3.40.50.300:FF:000424">
    <property type="entry name" value="Structural maintenance of chromosomes 3"/>
    <property type="match status" value="1"/>
</dbReference>
<evidence type="ECO:0000313" key="12">
    <source>
        <dbReference type="Proteomes" id="UP000242146"/>
    </source>
</evidence>
<feature type="domain" description="SMC hinge" evidence="10">
    <location>
        <begin position="522"/>
        <end position="634"/>
    </location>
</feature>
<dbReference type="InterPro" id="IPR010935">
    <property type="entry name" value="SMC_hinge"/>
</dbReference>
<keyword evidence="3" id="KW-0132">Cell division</keyword>
<dbReference type="SMART" id="SM00968">
    <property type="entry name" value="SMC_hinge"/>
    <property type="match status" value="1"/>
</dbReference>
<dbReference type="GO" id="GO:0005694">
    <property type="term" value="C:chromosome"/>
    <property type="evidence" value="ECO:0007669"/>
    <property type="project" value="InterPro"/>
</dbReference>
<protein>
    <recommendedName>
        <fullName evidence="8">Structural maintenance of chromosomes protein</fullName>
    </recommendedName>
</protein>
<evidence type="ECO:0000256" key="3">
    <source>
        <dbReference type="ARBA" id="ARBA00022618"/>
    </source>
</evidence>
<dbReference type="InterPro" id="IPR027417">
    <property type="entry name" value="P-loop_NTPase"/>
</dbReference>
<dbReference type="Pfam" id="PF06470">
    <property type="entry name" value="SMC_hinge"/>
    <property type="match status" value="1"/>
</dbReference>
<dbReference type="GO" id="GO:0007059">
    <property type="term" value="P:chromosome segregation"/>
    <property type="evidence" value="ECO:0007669"/>
    <property type="project" value="UniProtKB-ARBA"/>
</dbReference>
<evidence type="ECO:0000256" key="1">
    <source>
        <dbReference type="ARBA" id="ARBA00004123"/>
    </source>
</evidence>
<dbReference type="CDD" id="cd03272">
    <property type="entry name" value="ABC_SMC3_euk"/>
    <property type="match status" value="1"/>
</dbReference>
<evidence type="ECO:0000256" key="7">
    <source>
        <dbReference type="ARBA" id="ARBA00023306"/>
    </source>
</evidence>
<dbReference type="SUPFAM" id="SSF75553">
    <property type="entry name" value="Smc hinge domain"/>
    <property type="match status" value="1"/>
</dbReference>
<evidence type="ECO:0000256" key="6">
    <source>
        <dbReference type="ARBA" id="ARBA00023242"/>
    </source>
</evidence>
<dbReference type="OrthoDB" id="5575062at2759"/>
<evidence type="ECO:0000256" key="4">
    <source>
        <dbReference type="ARBA" id="ARBA00022776"/>
    </source>
</evidence>
<feature type="coiled-coil region" evidence="9">
    <location>
        <begin position="358"/>
        <end position="426"/>
    </location>
</feature>